<evidence type="ECO:0000313" key="3">
    <source>
        <dbReference type="Proteomes" id="UP000654471"/>
    </source>
</evidence>
<evidence type="ECO:0000256" key="1">
    <source>
        <dbReference type="SAM" id="SignalP"/>
    </source>
</evidence>
<proteinExistence type="predicted"/>
<protein>
    <recommendedName>
        <fullName evidence="4">Lipoprotein</fullName>
    </recommendedName>
</protein>
<feature type="signal peptide" evidence="1">
    <location>
        <begin position="1"/>
        <end position="24"/>
    </location>
</feature>
<reference evidence="3" key="1">
    <citation type="journal article" date="2019" name="Int. J. Syst. Evol. Microbiol.">
        <title>The Global Catalogue of Microorganisms (GCM) 10K type strain sequencing project: providing services to taxonomists for standard genome sequencing and annotation.</title>
        <authorList>
            <consortium name="The Broad Institute Genomics Platform"/>
            <consortium name="The Broad Institute Genome Sequencing Center for Infectious Disease"/>
            <person name="Wu L."/>
            <person name="Ma J."/>
        </authorList>
    </citation>
    <scope>NUCLEOTIDE SEQUENCE [LARGE SCALE GENOMIC DNA]</scope>
    <source>
        <strain evidence="3">JCM 3399</strain>
    </source>
</reference>
<gene>
    <name evidence="2" type="ORF">GCM10010211_39740</name>
</gene>
<feature type="chain" id="PRO_5046340917" description="Lipoprotein" evidence="1">
    <location>
        <begin position="25"/>
        <end position="141"/>
    </location>
</feature>
<evidence type="ECO:0008006" key="4">
    <source>
        <dbReference type="Google" id="ProtNLM"/>
    </source>
</evidence>
<sequence>MNRRAAGTAVATLMLAAGTVGALASPAAAKANSMTVGKVALDTRHAVITAALAYSCDPGSDVHVATTATRLHPAKGHRPAVATATLTNKKLVCDARQHRVRLTLHPKPGSAFHKGNKVQVVASIVTPHGAHYADAKKIVTL</sequence>
<organism evidence="2 3">
    <name type="scientific">Streptomyces albospinus</name>
    <dbReference type="NCBI Taxonomy" id="285515"/>
    <lineage>
        <taxon>Bacteria</taxon>
        <taxon>Bacillati</taxon>
        <taxon>Actinomycetota</taxon>
        <taxon>Actinomycetes</taxon>
        <taxon>Kitasatosporales</taxon>
        <taxon>Streptomycetaceae</taxon>
        <taxon>Streptomyces</taxon>
    </lineage>
</organism>
<dbReference type="EMBL" id="BMRP01000013">
    <property type="protein sequence ID" value="GGU70146.1"/>
    <property type="molecule type" value="Genomic_DNA"/>
</dbReference>
<dbReference type="Proteomes" id="UP000654471">
    <property type="component" value="Unassembled WGS sequence"/>
</dbReference>
<comment type="caution">
    <text evidence="2">The sequence shown here is derived from an EMBL/GenBank/DDBJ whole genome shotgun (WGS) entry which is preliminary data.</text>
</comment>
<keyword evidence="3" id="KW-1185">Reference proteome</keyword>
<evidence type="ECO:0000313" key="2">
    <source>
        <dbReference type="EMBL" id="GGU70146.1"/>
    </source>
</evidence>
<name>A0ABQ2V605_9ACTN</name>
<keyword evidence="1" id="KW-0732">Signal</keyword>
<accession>A0ABQ2V605</accession>